<comment type="caution">
    <text evidence="1">The sequence shown here is derived from an EMBL/GenBank/DDBJ whole genome shotgun (WGS) entry which is preliminary data.</text>
</comment>
<organism evidence="1">
    <name type="scientific">bioreactor metagenome</name>
    <dbReference type="NCBI Taxonomy" id="1076179"/>
    <lineage>
        <taxon>unclassified sequences</taxon>
        <taxon>metagenomes</taxon>
        <taxon>ecological metagenomes</taxon>
    </lineage>
</organism>
<name>A0A644XDN1_9ZZZZ</name>
<accession>A0A644XDN1</accession>
<dbReference type="AlphaFoldDB" id="A0A644XDN1"/>
<proteinExistence type="predicted"/>
<sequence>MDFPELGGDEEDRTLDLTDANRTLSQVVRKAGPFFLSLKSALFVLGCEPHSGKIARGSHSFYTFSITWLLSYKILINIRIRIGPIYALYTMYDMYYRWA</sequence>
<dbReference type="EMBL" id="VSSQ01001953">
    <property type="protein sequence ID" value="MPM12304.1"/>
    <property type="molecule type" value="Genomic_DNA"/>
</dbReference>
<protein>
    <submittedName>
        <fullName evidence="1">Uncharacterized protein</fullName>
    </submittedName>
</protein>
<reference evidence="1" key="1">
    <citation type="submission" date="2019-08" db="EMBL/GenBank/DDBJ databases">
        <authorList>
            <person name="Kucharzyk K."/>
            <person name="Murdoch R.W."/>
            <person name="Higgins S."/>
            <person name="Loffler F."/>
        </authorList>
    </citation>
    <scope>NUCLEOTIDE SEQUENCE</scope>
</reference>
<evidence type="ECO:0000313" key="1">
    <source>
        <dbReference type="EMBL" id="MPM12304.1"/>
    </source>
</evidence>
<gene>
    <name evidence="1" type="ORF">SDC9_58656</name>
</gene>